<evidence type="ECO:0000256" key="1">
    <source>
        <dbReference type="ARBA" id="ARBA00004141"/>
    </source>
</evidence>
<feature type="transmembrane region" description="Helical" evidence="5">
    <location>
        <begin position="242"/>
        <end position="265"/>
    </location>
</feature>
<evidence type="ECO:0000256" key="4">
    <source>
        <dbReference type="ARBA" id="ARBA00023136"/>
    </source>
</evidence>
<dbReference type="PANTHER" id="PTHR42723:SF1">
    <property type="entry name" value="CHLOROPHYLL SYNTHASE, CHLOROPLASTIC"/>
    <property type="match status" value="1"/>
</dbReference>
<feature type="transmembrane region" description="Helical" evidence="5">
    <location>
        <begin position="125"/>
        <end position="142"/>
    </location>
</feature>
<dbReference type="Gene3D" id="1.10.357.140">
    <property type="entry name" value="UbiA prenyltransferase"/>
    <property type="match status" value="1"/>
</dbReference>
<dbReference type="RefSeq" id="WP_273937425.1">
    <property type="nucleotide sequence ID" value="NZ_CP097263.1"/>
</dbReference>
<keyword evidence="7" id="KW-1185">Reference proteome</keyword>
<feature type="transmembrane region" description="Helical" evidence="5">
    <location>
        <begin position="286"/>
        <end position="305"/>
    </location>
</feature>
<evidence type="ECO:0000313" key="7">
    <source>
        <dbReference type="Proteomes" id="UP001589810"/>
    </source>
</evidence>
<evidence type="ECO:0000256" key="5">
    <source>
        <dbReference type="SAM" id="Phobius"/>
    </source>
</evidence>
<evidence type="ECO:0000256" key="2">
    <source>
        <dbReference type="ARBA" id="ARBA00022692"/>
    </source>
</evidence>
<organism evidence="6 7">
    <name type="scientific">Kutzneria chonburiensis</name>
    <dbReference type="NCBI Taxonomy" id="1483604"/>
    <lineage>
        <taxon>Bacteria</taxon>
        <taxon>Bacillati</taxon>
        <taxon>Actinomycetota</taxon>
        <taxon>Actinomycetes</taxon>
        <taxon>Pseudonocardiales</taxon>
        <taxon>Pseudonocardiaceae</taxon>
        <taxon>Kutzneria</taxon>
    </lineage>
</organism>
<proteinExistence type="predicted"/>
<feature type="transmembrane region" description="Helical" evidence="5">
    <location>
        <begin position="177"/>
        <end position="195"/>
    </location>
</feature>
<dbReference type="PANTHER" id="PTHR42723">
    <property type="entry name" value="CHLOROPHYLL SYNTHASE"/>
    <property type="match status" value="1"/>
</dbReference>
<evidence type="ECO:0000313" key="6">
    <source>
        <dbReference type="EMBL" id="MFC0547184.1"/>
    </source>
</evidence>
<dbReference type="CDD" id="cd13963">
    <property type="entry name" value="PT_UbiA_2"/>
    <property type="match status" value="1"/>
</dbReference>
<keyword evidence="3 5" id="KW-1133">Transmembrane helix</keyword>
<protein>
    <submittedName>
        <fullName evidence="6">UbiA prenyltransferase family protein</fullName>
    </submittedName>
</protein>
<keyword evidence="4 5" id="KW-0472">Membrane</keyword>
<dbReference type="InterPro" id="IPR050475">
    <property type="entry name" value="Prenyltransferase_related"/>
</dbReference>
<feature type="transmembrane region" description="Helical" evidence="5">
    <location>
        <begin position="95"/>
        <end position="119"/>
    </location>
</feature>
<name>A0ABV6N459_9PSEU</name>
<evidence type="ECO:0000256" key="3">
    <source>
        <dbReference type="ARBA" id="ARBA00022989"/>
    </source>
</evidence>
<feature type="transmembrane region" description="Helical" evidence="5">
    <location>
        <begin position="53"/>
        <end position="74"/>
    </location>
</feature>
<accession>A0ABV6N459</accession>
<dbReference type="EMBL" id="JBHLUD010000013">
    <property type="protein sequence ID" value="MFC0547184.1"/>
    <property type="molecule type" value="Genomic_DNA"/>
</dbReference>
<comment type="subcellular location">
    <subcellularLocation>
        <location evidence="1">Membrane</location>
        <topology evidence="1">Multi-pass membrane protein</topology>
    </subcellularLocation>
</comment>
<keyword evidence="2 5" id="KW-0812">Transmembrane</keyword>
<gene>
    <name evidence="6" type="ORF">ACFFH7_37135</name>
</gene>
<feature type="transmembrane region" description="Helical" evidence="5">
    <location>
        <begin position="216"/>
        <end position="236"/>
    </location>
</feature>
<dbReference type="Pfam" id="PF01040">
    <property type="entry name" value="UbiA"/>
    <property type="match status" value="1"/>
</dbReference>
<dbReference type="InterPro" id="IPR044878">
    <property type="entry name" value="UbiA_sf"/>
</dbReference>
<comment type="caution">
    <text evidence="6">The sequence shown here is derived from an EMBL/GenBank/DDBJ whole genome shotgun (WGS) entry which is preliminary data.</text>
</comment>
<feature type="transmembrane region" description="Helical" evidence="5">
    <location>
        <begin position="149"/>
        <end position="165"/>
    </location>
</feature>
<dbReference type="InterPro" id="IPR000537">
    <property type="entry name" value="UbiA_prenyltransferase"/>
</dbReference>
<reference evidence="6 7" key="1">
    <citation type="submission" date="2024-09" db="EMBL/GenBank/DDBJ databases">
        <authorList>
            <person name="Sun Q."/>
            <person name="Mori K."/>
        </authorList>
    </citation>
    <scope>NUCLEOTIDE SEQUENCE [LARGE SCALE GENOMIC DNA]</scope>
    <source>
        <strain evidence="6 7">TBRC 1432</strain>
    </source>
</reference>
<dbReference type="Proteomes" id="UP001589810">
    <property type="component" value="Unassembled WGS sequence"/>
</dbReference>
<sequence>MATPVVTLPARPTTSPARAAADLVRLARPGQWAKNILVIPLAVLDAPVWRLGMIGQILWAIAAFTLGSAVIYVINDIADRERDRRHAVKCLRPIAAGRISLGVALAYAAVLVVGLAALLVGRPIAAWWPIPVYLALNFAYSYRLKHAPLIDVLVVAAGFVLRLWQGHLAIGATHSDWLMITVFSVCVLLSLGKRRHELVVSGSQHRPALRGYSVQLADHLILLTSALTIAGYLFFISTLASVGSLAGLATLISTPCAFLALFRYLQTVMVDEGGGNPVRVLLRDRTMLANSLVWLAVLSAVLITAHA</sequence>